<dbReference type="RefSeq" id="WP_107890036.1">
    <property type="nucleotide sequence ID" value="NZ_CP028519.1"/>
</dbReference>
<comment type="similarity">
    <text evidence="3">Belongs to the methyl-accepting chemotaxis (MCP) protein family.</text>
</comment>
<dbReference type="CDD" id="cd06225">
    <property type="entry name" value="HAMP"/>
    <property type="match status" value="1"/>
</dbReference>
<dbReference type="GO" id="GO:0007165">
    <property type="term" value="P:signal transduction"/>
    <property type="evidence" value="ECO:0007669"/>
    <property type="project" value="UniProtKB-KW"/>
</dbReference>
<keyword evidence="8" id="KW-1185">Reference proteome</keyword>
<dbReference type="PANTHER" id="PTHR32089:SF112">
    <property type="entry name" value="LYSOZYME-LIKE PROTEIN-RELATED"/>
    <property type="match status" value="1"/>
</dbReference>
<dbReference type="PROSITE" id="PS50111">
    <property type="entry name" value="CHEMOTAXIS_TRANSDUC_2"/>
    <property type="match status" value="1"/>
</dbReference>
<dbReference type="InterPro" id="IPR003660">
    <property type="entry name" value="HAMP_dom"/>
</dbReference>
<name>A0A2S0PE04_9NEIS</name>
<dbReference type="PANTHER" id="PTHR32089">
    <property type="entry name" value="METHYL-ACCEPTING CHEMOTAXIS PROTEIN MCPB"/>
    <property type="match status" value="1"/>
</dbReference>
<accession>A0A2S0PE04</accession>
<dbReference type="Gene3D" id="1.10.287.950">
    <property type="entry name" value="Methyl-accepting chemotaxis protein"/>
    <property type="match status" value="1"/>
</dbReference>
<evidence type="ECO:0000259" key="5">
    <source>
        <dbReference type="PROSITE" id="PS50111"/>
    </source>
</evidence>
<sequence>MTISKKLFLTLSVALLSLLLVGGYGIWQQGRAQDQHEAMMNSIFPSLNDITSAQHGLANVRVGLRDLLLAEGEDEHSAARAKIAKGKKAFDTAIANYQASNIYNDEDQKKLNDVRDTGARYWDAIQPLISRVNSLDHAHEVALIRQAVPLSHAAEKALDDQYQLNQTLTIKDAADSRAHYESTRNLSVLFIGLVFVLTGCLSLQLFRTINNGLAQIRNALKTVSETLDFTGRTPVTKRDEVGEACEALNQLLEKLQTSFLALHSVAQEVDVASQALSDTARQVSAASAAQSESASNMASTVEQMTVSINHVAEQAHETRQGAHEARALVTSGSEIIRSTISDIHEISQVVKHSVAHIQQLESRSAEVGTVVNVIRDIADQTNLLALNAAIEAARAGEQGRGFAVVADEVRKLAERTAKSTQEIAAMIESMLNMAKQTVTQMESADNLVETGVSRADGASRAIEEIGANAEKAAVSITEISAAIQEQGVASNNIAAQVEQTAQMSEESSTAARNTAESAERLDALVKQQMSTLAQFRV</sequence>
<dbReference type="SUPFAM" id="SSF58104">
    <property type="entry name" value="Methyl-accepting chemotaxis protein (MCP) signaling domain"/>
    <property type="match status" value="1"/>
</dbReference>
<reference evidence="7 8" key="1">
    <citation type="submission" date="2018-04" db="EMBL/GenBank/DDBJ databases">
        <title>Denitrifier Microvirgula.</title>
        <authorList>
            <person name="Anderson E."/>
            <person name="Jang J."/>
            <person name="Ishii S."/>
        </authorList>
    </citation>
    <scope>NUCLEOTIDE SEQUENCE [LARGE SCALE GENOMIC DNA]</scope>
    <source>
        <strain evidence="7 8">BE2.4</strain>
    </source>
</reference>
<dbReference type="SMART" id="SM00283">
    <property type="entry name" value="MA"/>
    <property type="match status" value="1"/>
</dbReference>
<evidence type="ECO:0000256" key="1">
    <source>
        <dbReference type="ARBA" id="ARBA00004370"/>
    </source>
</evidence>
<evidence type="ECO:0000313" key="8">
    <source>
        <dbReference type="Proteomes" id="UP000244173"/>
    </source>
</evidence>
<dbReference type="InterPro" id="IPR004089">
    <property type="entry name" value="MCPsignal_dom"/>
</dbReference>
<dbReference type="PROSITE" id="PS50885">
    <property type="entry name" value="HAMP"/>
    <property type="match status" value="1"/>
</dbReference>
<dbReference type="Pfam" id="PF12729">
    <property type="entry name" value="4HB_MCP_1"/>
    <property type="match status" value="1"/>
</dbReference>
<evidence type="ECO:0000256" key="2">
    <source>
        <dbReference type="ARBA" id="ARBA00023224"/>
    </source>
</evidence>
<dbReference type="Proteomes" id="UP000244173">
    <property type="component" value="Chromosome"/>
</dbReference>
<proteinExistence type="inferred from homology"/>
<gene>
    <name evidence="7" type="ORF">DAI18_17395</name>
</gene>
<dbReference type="GO" id="GO:0016020">
    <property type="term" value="C:membrane"/>
    <property type="evidence" value="ECO:0007669"/>
    <property type="project" value="UniProtKB-SubCell"/>
</dbReference>
<dbReference type="InterPro" id="IPR024478">
    <property type="entry name" value="HlyB_4HB_MCP"/>
</dbReference>
<evidence type="ECO:0000256" key="3">
    <source>
        <dbReference type="ARBA" id="ARBA00029447"/>
    </source>
</evidence>
<protein>
    <submittedName>
        <fullName evidence="7">Methyl-accepting chemotaxis protein</fullName>
    </submittedName>
</protein>
<comment type="subcellular location">
    <subcellularLocation>
        <location evidence="1">Membrane</location>
    </subcellularLocation>
</comment>
<feature type="domain" description="Methyl-accepting transducer" evidence="5">
    <location>
        <begin position="265"/>
        <end position="501"/>
    </location>
</feature>
<dbReference type="Pfam" id="PF00015">
    <property type="entry name" value="MCPsignal"/>
    <property type="match status" value="1"/>
</dbReference>
<dbReference type="EMBL" id="CP028519">
    <property type="protein sequence ID" value="AVY95618.1"/>
    <property type="molecule type" value="Genomic_DNA"/>
</dbReference>
<organism evidence="7 8">
    <name type="scientific">Microvirgula aerodenitrificans</name>
    <dbReference type="NCBI Taxonomy" id="57480"/>
    <lineage>
        <taxon>Bacteria</taxon>
        <taxon>Pseudomonadati</taxon>
        <taxon>Pseudomonadota</taxon>
        <taxon>Betaproteobacteria</taxon>
        <taxon>Neisseriales</taxon>
        <taxon>Aquaspirillaceae</taxon>
        <taxon>Microvirgula</taxon>
    </lineage>
</organism>
<evidence type="ECO:0000313" key="7">
    <source>
        <dbReference type="EMBL" id="AVY95618.1"/>
    </source>
</evidence>
<keyword evidence="2 4" id="KW-0807">Transducer</keyword>
<evidence type="ECO:0000256" key="4">
    <source>
        <dbReference type="PROSITE-ProRule" id="PRU00284"/>
    </source>
</evidence>
<dbReference type="AlphaFoldDB" id="A0A2S0PE04"/>
<dbReference type="FunFam" id="1.10.287.950:FF:000001">
    <property type="entry name" value="Methyl-accepting chemotaxis sensory transducer"/>
    <property type="match status" value="1"/>
</dbReference>
<dbReference type="GO" id="GO:0004888">
    <property type="term" value="F:transmembrane signaling receptor activity"/>
    <property type="evidence" value="ECO:0007669"/>
    <property type="project" value="InterPro"/>
</dbReference>
<feature type="domain" description="HAMP" evidence="6">
    <location>
        <begin position="207"/>
        <end position="260"/>
    </location>
</feature>
<dbReference type="InterPro" id="IPR004090">
    <property type="entry name" value="Chemotax_Me-accpt_rcpt"/>
</dbReference>
<dbReference type="GO" id="GO:0006935">
    <property type="term" value="P:chemotaxis"/>
    <property type="evidence" value="ECO:0007669"/>
    <property type="project" value="InterPro"/>
</dbReference>
<dbReference type="Pfam" id="PF00672">
    <property type="entry name" value="HAMP"/>
    <property type="match status" value="1"/>
</dbReference>
<dbReference type="KEGG" id="maer:DAI18_17395"/>
<dbReference type="STRING" id="1122240.GCA_000620105_01900"/>
<dbReference type="PRINTS" id="PR00260">
    <property type="entry name" value="CHEMTRNSDUCR"/>
</dbReference>
<dbReference type="SMART" id="SM00304">
    <property type="entry name" value="HAMP"/>
    <property type="match status" value="1"/>
</dbReference>
<evidence type="ECO:0000259" key="6">
    <source>
        <dbReference type="PROSITE" id="PS50885"/>
    </source>
</evidence>
<dbReference type="CDD" id="cd11386">
    <property type="entry name" value="MCP_signal"/>
    <property type="match status" value="1"/>
</dbReference>